<dbReference type="InterPro" id="IPR036866">
    <property type="entry name" value="RibonucZ/Hydroxyglut_hydro"/>
</dbReference>
<dbReference type="GO" id="GO:0031114">
    <property type="term" value="P:regulation of microtubule depolymerization"/>
    <property type="evidence" value="ECO:0007669"/>
    <property type="project" value="TreeGrafter"/>
</dbReference>
<feature type="compositionally biased region" description="Pro residues" evidence="1">
    <location>
        <begin position="729"/>
        <end position="738"/>
    </location>
</feature>
<dbReference type="Pfam" id="PF25281">
    <property type="entry name" value="MBL_MAP1B"/>
    <property type="match status" value="1"/>
</dbReference>
<dbReference type="PANTHER" id="PTHR13843">
    <property type="entry name" value="MICROTUBULE-ASSOCIATED PROTEIN"/>
    <property type="match status" value="1"/>
</dbReference>
<dbReference type="GO" id="GO:0008017">
    <property type="term" value="F:microtubule binding"/>
    <property type="evidence" value="ECO:0007669"/>
    <property type="project" value="InterPro"/>
</dbReference>
<gene>
    <name evidence="3" type="ORF">AGOR_G00242480</name>
</gene>
<dbReference type="GO" id="GO:0016358">
    <property type="term" value="P:dendrite development"/>
    <property type="evidence" value="ECO:0007669"/>
    <property type="project" value="TreeGrafter"/>
</dbReference>
<dbReference type="GO" id="GO:0030425">
    <property type="term" value="C:dendrite"/>
    <property type="evidence" value="ECO:0007669"/>
    <property type="project" value="TreeGrafter"/>
</dbReference>
<feature type="compositionally biased region" description="Basic and acidic residues" evidence="1">
    <location>
        <begin position="424"/>
        <end position="436"/>
    </location>
</feature>
<dbReference type="InterPro" id="IPR057480">
    <property type="entry name" value="MAP1A/B/S-like_MBL"/>
</dbReference>
<dbReference type="PANTHER" id="PTHR13843:SF11">
    <property type="entry name" value="MICROTUBULE-ASSOCIATED PROTEIN 1S"/>
    <property type="match status" value="1"/>
</dbReference>
<dbReference type="InterPro" id="IPR026074">
    <property type="entry name" value="MAP1"/>
</dbReference>
<feature type="region of interest" description="Disordered" evidence="1">
    <location>
        <begin position="278"/>
        <end position="518"/>
    </location>
</feature>
<feature type="region of interest" description="Disordered" evidence="1">
    <location>
        <begin position="620"/>
        <end position="688"/>
    </location>
</feature>
<evidence type="ECO:0000256" key="1">
    <source>
        <dbReference type="SAM" id="MobiDB-lite"/>
    </source>
</evidence>
<dbReference type="GO" id="GO:0005874">
    <property type="term" value="C:microtubule"/>
    <property type="evidence" value="ECO:0007669"/>
    <property type="project" value="InterPro"/>
</dbReference>
<dbReference type="SUPFAM" id="SSF56281">
    <property type="entry name" value="Metallo-hydrolase/oxidoreductase"/>
    <property type="match status" value="1"/>
</dbReference>
<evidence type="ECO:0000313" key="4">
    <source>
        <dbReference type="Proteomes" id="UP000829720"/>
    </source>
</evidence>
<dbReference type="GO" id="GO:0005875">
    <property type="term" value="C:microtubule associated complex"/>
    <property type="evidence" value="ECO:0007669"/>
    <property type="project" value="TreeGrafter"/>
</dbReference>
<dbReference type="GO" id="GO:0043025">
    <property type="term" value="C:neuronal cell body"/>
    <property type="evidence" value="ECO:0007669"/>
    <property type="project" value="TreeGrafter"/>
</dbReference>
<dbReference type="GO" id="GO:0005829">
    <property type="term" value="C:cytosol"/>
    <property type="evidence" value="ECO:0007669"/>
    <property type="project" value="TreeGrafter"/>
</dbReference>
<keyword evidence="4" id="KW-1185">Reference proteome</keyword>
<feature type="compositionally biased region" description="Acidic residues" evidence="1">
    <location>
        <begin position="485"/>
        <end position="494"/>
    </location>
</feature>
<feature type="compositionally biased region" description="Basic and acidic residues" evidence="1">
    <location>
        <begin position="348"/>
        <end position="409"/>
    </location>
</feature>
<reference evidence="3" key="1">
    <citation type="submission" date="2021-01" db="EMBL/GenBank/DDBJ databases">
        <authorList>
            <person name="Zahm M."/>
            <person name="Roques C."/>
            <person name="Cabau C."/>
            <person name="Klopp C."/>
            <person name="Donnadieu C."/>
            <person name="Jouanno E."/>
            <person name="Lampietro C."/>
            <person name="Louis A."/>
            <person name="Herpin A."/>
            <person name="Echchiki A."/>
            <person name="Berthelot C."/>
            <person name="Parey E."/>
            <person name="Roest-Crollius H."/>
            <person name="Braasch I."/>
            <person name="Postlethwait J."/>
            <person name="Bobe J."/>
            <person name="Montfort J."/>
            <person name="Bouchez O."/>
            <person name="Begum T."/>
            <person name="Mejri S."/>
            <person name="Adams A."/>
            <person name="Chen W.-J."/>
            <person name="Guiguen Y."/>
        </authorList>
    </citation>
    <scope>NUCLEOTIDE SEQUENCE</scope>
    <source>
        <tissue evidence="3">Blood</tissue>
    </source>
</reference>
<feature type="compositionally biased region" description="Polar residues" evidence="1">
    <location>
        <begin position="760"/>
        <end position="775"/>
    </location>
</feature>
<dbReference type="GO" id="GO:0000226">
    <property type="term" value="P:microtubule cytoskeleton organization"/>
    <property type="evidence" value="ECO:0007669"/>
    <property type="project" value="InterPro"/>
</dbReference>
<dbReference type="GO" id="GO:0003779">
    <property type="term" value="F:actin binding"/>
    <property type="evidence" value="ECO:0007669"/>
    <property type="project" value="TreeGrafter"/>
</dbReference>
<organism evidence="3 4">
    <name type="scientific">Albula goreensis</name>
    <dbReference type="NCBI Taxonomy" id="1534307"/>
    <lineage>
        <taxon>Eukaryota</taxon>
        <taxon>Metazoa</taxon>
        <taxon>Chordata</taxon>
        <taxon>Craniata</taxon>
        <taxon>Vertebrata</taxon>
        <taxon>Euteleostomi</taxon>
        <taxon>Actinopterygii</taxon>
        <taxon>Neopterygii</taxon>
        <taxon>Teleostei</taxon>
        <taxon>Albuliformes</taxon>
        <taxon>Albulidae</taxon>
        <taxon>Albula</taxon>
    </lineage>
</organism>
<feature type="region of interest" description="Disordered" evidence="1">
    <location>
        <begin position="710"/>
        <end position="868"/>
    </location>
</feature>
<feature type="region of interest" description="Disordered" evidence="1">
    <location>
        <begin position="555"/>
        <end position="596"/>
    </location>
</feature>
<dbReference type="GO" id="GO:0045202">
    <property type="term" value="C:synapse"/>
    <property type="evidence" value="ECO:0007669"/>
    <property type="project" value="TreeGrafter"/>
</dbReference>
<feature type="compositionally biased region" description="Low complexity" evidence="1">
    <location>
        <begin position="841"/>
        <end position="851"/>
    </location>
</feature>
<dbReference type="Proteomes" id="UP000829720">
    <property type="component" value="Unassembled WGS sequence"/>
</dbReference>
<feature type="compositionally biased region" description="Polar residues" evidence="1">
    <location>
        <begin position="628"/>
        <end position="642"/>
    </location>
</feature>
<protein>
    <recommendedName>
        <fullName evidence="2">Microtubule-associated protein 1A/B/S-like MBL-like domain-containing protein</fullName>
    </recommendedName>
</protein>
<dbReference type="AlphaFoldDB" id="A0A8T3CIE2"/>
<dbReference type="GO" id="GO:0007409">
    <property type="term" value="P:axonogenesis"/>
    <property type="evidence" value="ECO:0007669"/>
    <property type="project" value="TreeGrafter"/>
</dbReference>
<name>A0A8T3CIE2_9TELE</name>
<dbReference type="OrthoDB" id="5371837at2759"/>
<sequence>MEAVRTSALSIPSPQDLPSPFDLLEPPGAPGFLRLSRPCCYVFPGGQGDCAFFAVDGFTLLVDGGSDPQPCFWKLVRHLERVDAVLMTHNGADGLTGVVSLLRRKVAELEEEPGHGNQRLISPEIGVVFFNAPQGDPKTLRGAGNSDSNLVALTLHCLDKLAIVPEPLCRPPSSHAQPITLFHKMGVGQLELYVLNPVRGSRELEAATRGWAGRGPGGPDQAKAPVGDIPLSCLASICALLVWRPASPEERPVRVLFPGCAPQGRVLEGLERLRHLDFLRRPAGTNPTHPERSNTELKRTDGPASAGKGAGGPGEKVGEKPKRGSPKTRRAKSAEDTGTKGGSSGVDGVKDALPKIHQKVDKQSTEERTTAEKELLAAKPKRDVKCEGKKEVRADERKTTLASGKEIRKAPLGTSAPQGKSGKGKKESVILRREQNEVDQTEGGEQRKMRDAEITVADSKETDQEEQNPMGMLTPAEEQKGAQDGEGDEEEDLGSLESFRSPECLHNPDATMESPCPLLRTSIGNDSMTFDLTPTEYKLLDGAFKDSPLKVGLEFGPPSNGAVRAPSYTRPTGFPKGNQATDPAPPAPSTLTQEKRSSFLLLSPLRDLFPETYSAITPTRSLPAELGSPQSTEVDESLSVSLDQGLPLPCQSPNDQALEPRQGMLLSMKAGTQNSRPPGDRPSMALPPRTTPYAVDLCLVSPCEYKHFQAPQSHNAPAGQGHNHSDPASPEPANPHPAPDLDTPPGSEDCGLESDEDFLPQQSHDPATSCSSSLGISGVGLFAGDPPPAPIQDLPPLSPTPGACMADPEPQGRSALSSAARPRKAHPSGKNPPKTRPGGDTPTTSHTAAPAHGHRTPTARPGTAGSVSSKASVGGGAWVYVDLAYVPSGPASSTVDAEFFRRVRSSYYILSGAEPGKEAVLRSILDALLEGKARWPGRAQVTVIPTFDSPVMLEWYQDTRERQEELGIVVLGSNSTVAMQDEVFPACKVEF</sequence>
<dbReference type="EMBL" id="JAERUA010000024">
    <property type="protein sequence ID" value="KAI1883172.1"/>
    <property type="molecule type" value="Genomic_DNA"/>
</dbReference>
<accession>A0A8T3CIE2</accession>
<feature type="compositionally biased region" description="Basic and acidic residues" evidence="1">
    <location>
        <begin position="444"/>
        <end position="462"/>
    </location>
</feature>
<evidence type="ECO:0000259" key="2">
    <source>
        <dbReference type="Pfam" id="PF25281"/>
    </source>
</evidence>
<feature type="domain" description="Microtubule-associated protein 1A/B/S-like MBL-like" evidence="2">
    <location>
        <begin position="18"/>
        <end position="285"/>
    </location>
</feature>
<proteinExistence type="predicted"/>
<evidence type="ECO:0000313" key="3">
    <source>
        <dbReference type="EMBL" id="KAI1883172.1"/>
    </source>
</evidence>
<comment type="caution">
    <text evidence="3">The sequence shown here is derived from an EMBL/GenBank/DDBJ whole genome shotgun (WGS) entry which is preliminary data.</text>
</comment>
<feature type="compositionally biased region" description="Basic and acidic residues" evidence="1">
    <location>
        <begin position="289"/>
        <end position="301"/>
    </location>
</feature>